<dbReference type="EMBL" id="UGAB01000002">
    <property type="protein sequence ID" value="STF46259.1"/>
    <property type="molecule type" value="Genomic_DNA"/>
</dbReference>
<dbReference type="Proteomes" id="UP001383096">
    <property type="component" value="Chromosome"/>
</dbReference>
<reference evidence="2 4" key="1">
    <citation type="submission" date="2018-06" db="EMBL/GenBank/DDBJ databases">
        <authorList>
            <consortium name="Pathogen Informatics"/>
            <person name="Doyle S."/>
        </authorList>
    </citation>
    <scope>NUCLEOTIDE SEQUENCE [LARGE SCALE GENOMIC DNA]</scope>
    <source>
        <strain evidence="2 4">NCTC7928</strain>
    </source>
</reference>
<dbReference type="AlphaFoldDB" id="A0A376LPT3"/>
<keyword evidence="1" id="KW-0812">Transmembrane</keyword>
<dbReference type="Proteomes" id="UP000254877">
    <property type="component" value="Unassembled WGS sequence"/>
</dbReference>
<evidence type="ECO:0000313" key="3">
    <source>
        <dbReference type="EMBL" id="WWX73807.1"/>
    </source>
</evidence>
<keyword evidence="1" id="KW-1133">Transmembrane helix</keyword>
<dbReference type="Pfam" id="PF03245">
    <property type="entry name" value="Phage_lysis"/>
    <property type="match status" value="1"/>
</dbReference>
<feature type="transmembrane region" description="Helical" evidence="1">
    <location>
        <begin position="6"/>
        <end position="26"/>
    </location>
</feature>
<dbReference type="EMBL" id="CP146670">
    <property type="protein sequence ID" value="WWX73807.1"/>
    <property type="molecule type" value="Genomic_DNA"/>
</dbReference>
<evidence type="ECO:0000313" key="2">
    <source>
        <dbReference type="EMBL" id="STF46259.1"/>
    </source>
</evidence>
<reference evidence="3" key="2">
    <citation type="submission" date="2024-03" db="EMBL/GenBank/DDBJ databases">
        <title>Epithelial relay of microbial signals coordinates intestinal macrophage supported barrier repair.</title>
        <authorList>
            <person name="Tsai M.T."/>
        </authorList>
    </citation>
    <scope>NUCLEOTIDE SEQUENCE</scope>
    <source>
        <strain evidence="3">MS 21-1</strain>
    </source>
</reference>
<gene>
    <name evidence="2" type="ORF">NCTC7928_07061</name>
    <name evidence="3" type="ORF">V9Z47_12750</name>
</gene>
<keyword evidence="1" id="KW-0472">Membrane</keyword>
<dbReference type="InterPro" id="IPR004929">
    <property type="entry name" value="I-spanin"/>
</dbReference>
<name>A0A376LPT3_ECOLX</name>
<accession>A0A376LPT3</accession>
<proteinExistence type="predicted"/>
<evidence type="ECO:0000256" key="1">
    <source>
        <dbReference type="SAM" id="Phobius"/>
    </source>
</evidence>
<evidence type="ECO:0000313" key="4">
    <source>
        <dbReference type="Proteomes" id="UP000254877"/>
    </source>
</evidence>
<sequence length="156" mass="17127">MDKVKTLIIAVVVCIIAGLTAVTCYYQGEAARLQEEVTVTKGALKTASNTIQQMKERNAELSKLDKRYHDEIKAIRSDIADLRAGIDSGAIRLHVNAEPVYVHDATGTASSINGATCRLTASAQSNYLSLREQLKEKDAKITGLQDYIKTQCIRKE</sequence>
<protein>
    <submittedName>
        <fullName evidence="2">Endopeptidase</fullName>
    </submittedName>
    <submittedName>
        <fullName evidence="3">Lysis protein</fullName>
    </submittedName>
</protein>
<organism evidence="2 4">
    <name type="scientific">Escherichia coli</name>
    <dbReference type="NCBI Taxonomy" id="562"/>
    <lineage>
        <taxon>Bacteria</taxon>
        <taxon>Pseudomonadati</taxon>
        <taxon>Pseudomonadota</taxon>
        <taxon>Gammaproteobacteria</taxon>
        <taxon>Enterobacterales</taxon>
        <taxon>Enterobacteriaceae</taxon>
        <taxon>Escherichia</taxon>
    </lineage>
</organism>
<dbReference type="RefSeq" id="WP_000361992.1">
    <property type="nucleotide sequence ID" value="NZ_CP146670.1"/>
</dbReference>
<dbReference type="GO" id="GO:0044659">
    <property type="term" value="P:viral release from host cell by cytolysis"/>
    <property type="evidence" value="ECO:0007669"/>
    <property type="project" value="InterPro"/>
</dbReference>